<evidence type="ECO:0000259" key="2">
    <source>
        <dbReference type="PROSITE" id="PS50137"/>
    </source>
</evidence>
<accession>A0A4U0XC49</accession>
<feature type="domain" description="DRBM" evidence="2">
    <location>
        <begin position="137"/>
        <end position="202"/>
    </location>
</feature>
<reference evidence="3 4" key="1">
    <citation type="submission" date="2017-03" db="EMBL/GenBank/DDBJ databases">
        <title>Genomes of endolithic fungi from Antarctica.</title>
        <authorList>
            <person name="Coleine C."/>
            <person name="Masonjones S."/>
            <person name="Stajich J.E."/>
        </authorList>
    </citation>
    <scope>NUCLEOTIDE SEQUENCE [LARGE SCALE GENOMIC DNA]</scope>
    <source>
        <strain evidence="3 4">CCFEE 5184</strain>
    </source>
</reference>
<organism evidence="3 4">
    <name type="scientific">Friedmanniomyces simplex</name>
    <dbReference type="NCBI Taxonomy" id="329884"/>
    <lineage>
        <taxon>Eukaryota</taxon>
        <taxon>Fungi</taxon>
        <taxon>Dikarya</taxon>
        <taxon>Ascomycota</taxon>
        <taxon>Pezizomycotina</taxon>
        <taxon>Dothideomycetes</taxon>
        <taxon>Dothideomycetidae</taxon>
        <taxon>Mycosphaerellales</taxon>
        <taxon>Teratosphaeriaceae</taxon>
        <taxon>Friedmanniomyces</taxon>
    </lineage>
</organism>
<proteinExistence type="predicted"/>
<protein>
    <recommendedName>
        <fullName evidence="2">DRBM domain-containing protein</fullName>
    </recommendedName>
</protein>
<keyword evidence="4" id="KW-1185">Reference proteome</keyword>
<evidence type="ECO:0000313" key="4">
    <source>
        <dbReference type="Proteomes" id="UP000309340"/>
    </source>
</evidence>
<evidence type="ECO:0000313" key="3">
    <source>
        <dbReference type="EMBL" id="TKA73078.1"/>
    </source>
</evidence>
<dbReference type="EMBL" id="NAJQ01000280">
    <property type="protein sequence ID" value="TKA73078.1"/>
    <property type="molecule type" value="Genomic_DNA"/>
</dbReference>
<dbReference type="Gene3D" id="3.30.160.20">
    <property type="match status" value="1"/>
</dbReference>
<comment type="caution">
    <text evidence="3">The sequence shown here is derived from an EMBL/GenBank/DDBJ whole genome shotgun (WGS) entry which is preliminary data.</text>
</comment>
<dbReference type="SUPFAM" id="SSF54768">
    <property type="entry name" value="dsRNA-binding domain-like"/>
    <property type="match status" value="1"/>
</dbReference>
<dbReference type="InterPro" id="IPR014720">
    <property type="entry name" value="dsRBD_dom"/>
</dbReference>
<dbReference type="PROSITE" id="PS50137">
    <property type="entry name" value="DS_RBD"/>
    <property type="match status" value="1"/>
</dbReference>
<dbReference type="CDD" id="cd00048">
    <property type="entry name" value="DSRM_SF"/>
    <property type="match status" value="1"/>
</dbReference>
<dbReference type="OrthoDB" id="3767426at2759"/>
<keyword evidence="1" id="KW-0694">RNA-binding</keyword>
<name>A0A4U0XC49_9PEZI</name>
<dbReference type="SMART" id="SM00358">
    <property type="entry name" value="DSRM"/>
    <property type="match status" value="1"/>
</dbReference>
<dbReference type="Pfam" id="PF00035">
    <property type="entry name" value="dsrm"/>
    <property type="match status" value="1"/>
</dbReference>
<dbReference type="Proteomes" id="UP000309340">
    <property type="component" value="Unassembled WGS sequence"/>
</dbReference>
<evidence type="ECO:0000256" key="1">
    <source>
        <dbReference type="PROSITE-ProRule" id="PRU00266"/>
    </source>
</evidence>
<dbReference type="GO" id="GO:0003723">
    <property type="term" value="F:RNA binding"/>
    <property type="evidence" value="ECO:0007669"/>
    <property type="project" value="UniProtKB-UniRule"/>
</dbReference>
<gene>
    <name evidence="3" type="ORF">B0A55_11945</name>
</gene>
<dbReference type="AlphaFoldDB" id="A0A4U0XC49"/>
<sequence>MHNWLGKLYWAYRLGKITSEAATPSVTQDELHMELMRRMIDFPYAARLESVQSRDANRRLFAPRQPAFSRYASALGALLCSDDPGSGDELELLILGPQAHPSRPSTMANTQAFTEAHRSSIAVPSRPPANVETDVARYTMALKEYGDSSGQVPVYSFSQVSLDPPRFRARVTIRGSSFDESASSKRQAKHLASQRACSYLGISP</sequence>